<dbReference type="PROSITE" id="PS50865">
    <property type="entry name" value="ZF_MYND_2"/>
    <property type="match status" value="1"/>
</dbReference>
<dbReference type="SMART" id="SM00317">
    <property type="entry name" value="SET"/>
    <property type="match status" value="1"/>
</dbReference>
<feature type="compositionally biased region" description="Basic residues" evidence="6">
    <location>
        <begin position="270"/>
        <end position="281"/>
    </location>
</feature>
<evidence type="ECO:0000256" key="2">
    <source>
        <dbReference type="ARBA" id="ARBA00022771"/>
    </source>
</evidence>
<keyword evidence="5" id="KW-0175">Coiled coil</keyword>
<dbReference type="PANTHER" id="PTHR12197">
    <property type="entry name" value="HISTONE-LYSINE N-METHYLTRANSFERASE SMYD"/>
    <property type="match status" value="1"/>
</dbReference>
<feature type="compositionally biased region" description="Basic residues" evidence="6">
    <location>
        <begin position="224"/>
        <end position="235"/>
    </location>
</feature>
<gene>
    <name evidence="9" type="ORF">BCR36DRAFT_406870</name>
</gene>
<proteinExistence type="predicted"/>
<evidence type="ECO:0000313" key="9">
    <source>
        <dbReference type="EMBL" id="ORX43140.1"/>
    </source>
</evidence>
<dbReference type="InterPro" id="IPR046341">
    <property type="entry name" value="SET_dom_sf"/>
</dbReference>
<sequence>MNEQLVDFIKYSIPLKIEYTENKGRYVVATQDIKKDTKIVAIKGYSTGIIDSFKKKICSVCLSINNEGFYDISCKSCNIAYYCSKACQMYSQRKLNHELICSLLRKLATFKSDIHSKSIMKLLINSLSLKKSEEEYMRLNSSNDNIINNWLSTVPLPSDIEEYEKELEELKLKVIDNNCEKNNDNNIDKNHIDEEELNKNTGENKLNIDNQESISSSEDEEKKKKDKKKKKHKKKDKEEKEMKKHKKDKKKEKEKINDNVINENEINKKEKSKHKHSKHHKKDIETNEEEKEDKNIDIINEKDVNSEKYDTITNTIPYSGTYNDMMNLQSHFEEWTDDMKREWQKNINFFKKLIQESKEIYKCMEDVIQESKNNSIEDINMDTEVANYLMHFASLVESNSFGIWNNKGKCIGRIIYPFASYFNHSCRNNCYPVQYKNHIYFFASKDIKKGDEVNFSYIDTAGVSLKERQAHLLADYYFKCQCELCCEEENEIISSLNNKKKKKKAK</sequence>
<comment type="caution">
    <text evidence="9">The sequence shown here is derived from an EMBL/GenBank/DDBJ whole genome shotgun (WGS) entry which is preliminary data.</text>
</comment>
<reference evidence="9 10" key="2">
    <citation type="submission" date="2016-08" db="EMBL/GenBank/DDBJ databases">
        <title>Pervasive Adenine N6-methylation of Active Genes in Fungi.</title>
        <authorList>
            <consortium name="DOE Joint Genome Institute"/>
            <person name="Mondo S.J."/>
            <person name="Dannebaum R.O."/>
            <person name="Kuo R.C."/>
            <person name="Labutti K."/>
            <person name="Haridas S."/>
            <person name="Kuo A."/>
            <person name="Salamov A."/>
            <person name="Ahrendt S.R."/>
            <person name="Lipzen A."/>
            <person name="Sullivan W."/>
            <person name="Andreopoulos W.B."/>
            <person name="Clum A."/>
            <person name="Lindquist E."/>
            <person name="Daum C."/>
            <person name="Ramamoorthy G.K."/>
            <person name="Gryganskyi A."/>
            <person name="Culley D."/>
            <person name="Magnuson J.K."/>
            <person name="James T.Y."/>
            <person name="O'Malley M.A."/>
            <person name="Stajich J.E."/>
            <person name="Spatafora J.W."/>
            <person name="Visel A."/>
            <person name="Grigoriev I.V."/>
        </authorList>
    </citation>
    <scope>NUCLEOTIDE SEQUENCE [LARGE SCALE GENOMIC DNA]</scope>
    <source>
        <strain evidence="10">finn</strain>
    </source>
</reference>
<dbReference type="PROSITE" id="PS50280">
    <property type="entry name" value="SET"/>
    <property type="match status" value="1"/>
</dbReference>
<dbReference type="OrthoDB" id="5945798at2759"/>
<dbReference type="Gene3D" id="6.10.140.2220">
    <property type="match status" value="1"/>
</dbReference>
<feature type="compositionally biased region" description="Polar residues" evidence="6">
    <location>
        <begin position="199"/>
        <end position="211"/>
    </location>
</feature>
<evidence type="ECO:0000256" key="1">
    <source>
        <dbReference type="ARBA" id="ARBA00022723"/>
    </source>
</evidence>
<dbReference type="STRING" id="1754191.A0A1Y1UY30"/>
<keyword evidence="1" id="KW-0479">Metal-binding</keyword>
<evidence type="ECO:0000256" key="4">
    <source>
        <dbReference type="PROSITE-ProRule" id="PRU00134"/>
    </source>
</evidence>
<dbReference type="Proteomes" id="UP000193719">
    <property type="component" value="Unassembled WGS sequence"/>
</dbReference>
<feature type="domain" description="SET" evidence="7">
    <location>
        <begin position="13"/>
        <end position="458"/>
    </location>
</feature>
<feature type="domain" description="MYND-type" evidence="8">
    <location>
        <begin position="58"/>
        <end position="101"/>
    </location>
</feature>
<dbReference type="GO" id="GO:0008270">
    <property type="term" value="F:zinc ion binding"/>
    <property type="evidence" value="ECO:0007669"/>
    <property type="project" value="UniProtKB-KW"/>
</dbReference>
<dbReference type="AlphaFoldDB" id="A0A1Y1UY30"/>
<dbReference type="PROSITE" id="PS01360">
    <property type="entry name" value="ZF_MYND_1"/>
    <property type="match status" value="1"/>
</dbReference>
<keyword evidence="3" id="KW-0862">Zinc</keyword>
<evidence type="ECO:0000256" key="5">
    <source>
        <dbReference type="SAM" id="Coils"/>
    </source>
</evidence>
<dbReference type="GO" id="GO:0005634">
    <property type="term" value="C:nucleus"/>
    <property type="evidence" value="ECO:0007669"/>
    <property type="project" value="TreeGrafter"/>
</dbReference>
<accession>A0A1Y1UY30</accession>
<name>A0A1Y1UY30_9FUNG</name>
<feature type="region of interest" description="Disordered" evidence="6">
    <location>
        <begin position="197"/>
        <end position="292"/>
    </location>
</feature>
<evidence type="ECO:0000256" key="6">
    <source>
        <dbReference type="SAM" id="MobiDB-lite"/>
    </source>
</evidence>
<dbReference type="SUPFAM" id="SSF144232">
    <property type="entry name" value="HIT/MYND zinc finger-like"/>
    <property type="match status" value="1"/>
</dbReference>
<organism evidence="9 10">
    <name type="scientific">Piromyces finnis</name>
    <dbReference type="NCBI Taxonomy" id="1754191"/>
    <lineage>
        <taxon>Eukaryota</taxon>
        <taxon>Fungi</taxon>
        <taxon>Fungi incertae sedis</taxon>
        <taxon>Chytridiomycota</taxon>
        <taxon>Chytridiomycota incertae sedis</taxon>
        <taxon>Neocallimastigomycetes</taxon>
        <taxon>Neocallimastigales</taxon>
        <taxon>Neocallimastigaceae</taxon>
        <taxon>Piromyces</taxon>
    </lineage>
</organism>
<keyword evidence="10" id="KW-1185">Reference proteome</keyword>
<evidence type="ECO:0000313" key="10">
    <source>
        <dbReference type="Proteomes" id="UP000193719"/>
    </source>
</evidence>
<dbReference type="Gene3D" id="2.170.270.10">
    <property type="entry name" value="SET domain"/>
    <property type="match status" value="1"/>
</dbReference>
<evidence type="ECO:0000256" key="3">
    <source>
        <dbReference type="ARBA" id="ARBA00022833"/>
    </source>
</evidence>
<reference evidence="9 10" key="1">
    <citation type="submission" date="2016-08" db="EMBL/GenBank/DDBJ databases">
        <title>Genomes of anaerobic fungi encode conserved fungal cellulosomes for biomass hydrolysis.</title>
        <authorList>
            <consortium name="DOE Joint Genome Institute"/>
            <person name="Haitjema C.H."/>
            <person name="Gilmore S.P."/>
            <person name="Henske J.K."/>
            <person name="Solomon K.V."/>
            <person name="De Groot R."/>
            <person name="Kuo A."/>
            <person name="Mondo S.J."/>
            <person name="Salamov A.A."/>
            <person name="Labutti K."/>
            <person name="Zhao Z."/>
            <person name="Chiniquy J."/>
            <person name="Barry K."/>
            <person name="Brewer H.M."/>
            <person name="Purvine S.O."/>
            <person name="Wright A.T."/>
            <person name="Boxma B."/>
            <person name="Van Alen T."/>
            <person name="Hackstein J.H."/>
            <person name="Baker S.E."/>
            <person name="Grigoriev I.V."/>
            <person name="O'Malley M.A."/>
        </authorList>
    </citation>
    <scope>NUCLEOTIDE SEQUENCE [LARGE SCALE GENOMIC DNA]</scope>
    <source>
        <strain evidence="10">finn</strain>
    </source>
</reference>
<evidence type="ECO:0000259" key="7">
    <source>
        <dbReference type="PROSITE" id="PS50280"/>
    </source>
</evidence>
<dbReference type="EMBL" id="MCFH01000055">
    <property type="protein sequence ID" value="ORX43140.1"/>
    <property type="molecule type" value="Genomic_DNA"/>
</dbReference>
<feature type="coiled-coil region" evidence="5">
    <location>
        <begin position="129"/>
        <end position="180"/>
    </location>
</feature>
<keyword evidence="2 4" id="KW-0863">Zinc-finger</keyword>
<dbReference type="InterPro" id="IPR001214">
    <property type="entry name" value="SET_dom"/>
</dbReference>
<dbReference type="InterPro" id="IPR002893">
    <property type="entry name" value="Znf_MYND"/>
</dbReference>
<evidence type="ECO:0000259" key="8">
    <source>
        <dbReference type="PROSITE" id="PS50865"/>
    </source>
</evidence>
<protein>
    <submittedName>
        <fullName evidence="9">SET domain-containing protein</fullName>
    </submittedName>
</protein>
<dbReference type="CDD" id="cd20071">
    <property type="entry name" value="SET_SMYD"/>
    <property type="match status" value="1"/>
</dbReference>
<dbReference type="PANTHER" id="PTHR12197:SF251">
    <property type="entry name" value="EG:BACR7C10.4 PROTEIN"/>
    <property type="match status" value="1"/>
</dbReference>
<dbReference type="SUPFAM" id="SSF82199">
    <property type="entry name" value="SET domain"/>
    <property type="match status" value="1"/>
</dbReference>
<dbReference type="InterPro" id="IPR050869">
    <property type="entry name" value="H3K4_H4K5_MeTrfase"/>
</dbReference>